<accession>A0A7S4TAA1</accession>
<feature type="chain" id="PRO_5031161279" description="Secreted protein" evidence="1">
    <location>
        <begin position="24"/>
        <end position="104"/>
    </location>
</feature>
<organism evidence="2">
    <name type="scientific">Ditylum brightwellii</name>
    <dbReference type="NCBI Taxonomy" id="49249"/>
    <lineage>
        <taxon>Eukaryota</taxon>
        <taxon>Sar</taxon>
        <taxon>Stramenopiles</taxon>
        <taxon>Ochrophyta</taxon>
        <taxon>Bacillariophyta</taxon>
        <taxon>Mediophyceae</taxon>
        <taxon>Lithodesmiophycidae</taxon>
        <taxon>Lithodesmiales</taxon>
        <taxon>Lithodesmiaceae</taxon>
        <taxon>Ditylum</taxon>
    </lineage>
</organism>
<gene>
    <name evidence="2" type="ORF">DBRI00130_LOCUS44603</name>
</gene>
<proteinExistence type="predicted"/>
<evidence type="ECO:0008006" key="3">
    <source>
        <dbReference type="Google" id="ProtNLM"/>
    </source>
</evidence>
<dbReference type="EMBL" id="HBNS01061844">
    <property type="protein sequence ID" value="CAE4670086.1"/>
    <property type="molecule type" value="Transcribed_RNA"/>
</dbReference>
<name>A0A7S4TAA1_9STRA</name>
<feature type="signal peptide" evidence="1">
    <location>
        <begin position="1"/>
        <end position="23"/>
    </location>
</feature>
<protein>
    <recommendedName>
        <fullName evidence="3">Secreted protein</fullName>
    </recommendedName>
</protein>
<keyword evidence="1" id="KW-0732">Signal</keyword>
<reference evidence="2" key="1">
    <citation type="submission" date="2021-01" db="EMBL/GenBank/DDBJ databases">
        <authorList>
            <person name="Corre E."/>
            <person name="Pelletier E."/>
            <person name="Niang G."/>
            <person name="Scheremetjew M."/>
            <person name="Finn R."/>
            <person name="Kale V."/>
            <person name="Holt S."/>
            <person name="Cochrane G."/>
            <person name="Meng A."/>
            <person name="Brown T."/>
            <person name="Cohen L."/>
        </authorList>
    </citation>
    <scope>NUCLEOTIDE SEQUENCE</scope>
    <source>
        <strain evidence="2">GSO104</strain>
    </source>
</reference>
<evidence type="ECO:0000313" key="2">
    <source>
        <dbReference type="EMBL" id="CAE4670086.1"/>
    </source>
</evidence>
<dbReference type="AlphaFoldDB" id="A0A7S4TAA1"/>
<evidence type="ECO:0000256" key="1">
    <source>
        <dbReference type="SAM" id="SignalP"/>
    </source>
</evidence>
<sequence length="104" mass="11999">MVSRMTVLLIVFLESDLLLIARCLNIVTLVEDVVGRIHNDRGDNHEVPEWRNAIPKEEVFERKERRDNFHLFLKRRVGTELMACEKMHCACQTATKRGAPPCAP</sequence>